<dbReference type="Proteomes" id="UP000053240">
    <property type="component" value="Unassembled WGS sequence"/>
</dbReference>
<evidence type="ECO:0000313" key="3">
    <source>
        <dbReference type="Proteomes" id="UP000053240"/>
    </source>
</evidence>
<keyword evidence="3" id="KW-1185">Reference proteome</keyword>
<gene>
    <name evidence="2" type="ORF">RR48_15032</name>
</gene>
<reference evidence="2 3" key="1">
    <citation type="journal article" date="2015" name="Nat. Commun.">
        <title>Outbred genome sequencing and CRISPR/Cas9 gene editing in butterflies.</title>
        <authorList>
            <person name="Li X."/>
            <person name="Fan D."/>
            <person name="Zhang W."/>
            <person name="Liu G."/>
            <person name="Zhang L."/>
            <person name="Zhao L."/>
            <person name="Fang X."/>
            <person name="Chen L."/>
            <person name="Dong Y."/>
            <person name="Chen Y."/>
            <person name="Ding Y."/>
            <person name="Zhao R."/>
            <person name="Feng M."/>
            <person name="Zhu Y."/>
            <person name="Feng Y."/>
            <person name="Jiang X."/>
            <person name="Zhu D."/>
            <person name="Xiang H."/>
            <person name="Feng X."/>
            <person name="Li S."/>
            <person name="Wang J."/>
            <person name="Zhang G."/>
            <person name="Kronforst M.R."/>
            <person name="Wang W."/>
        </authorList>
    </citation>
    <scope>NUCLEOTIDE SEQUENCE [LARGE SCALE GENOMIC DNA]</scope>
    <source>
        <strain evidence="2">Ya'a_city_454_Pm</strain>
        <tissue evidence="2">Whole body</tissue>
    </source>
</reference>
<accession>A0A194R0R9</accession>
<name>A0A194R0R9_PAPMA</name>
<evidence type="ECO:0000313" key="2">
    <source>
        <dbReference type="EMBL" id="KPJ11393.1"/>
    </source>
</evidence>
<proteinExistence type="predicted"/>
<dbReference type="EMBL" id="KQ460883">
    <property type="protein sequence ID" value="KPJ11393.1"/>
    <property type="molecule type" value="Genomic_DNA"/>
</dbReference>
<sequence>MKRYQRPATQPKYRAFSGPRRTRHRAAPPGPPRVPALPTLPPPEIICLPNIPPQYDVTTLTKPPSTVVS</sequence>
<feature type="compositionally biased region" description="Pro residues" evidence="1">
    <location>
        <begin position="28"/>
        <end position="41"/>
    </location>
</feature>
<organism evidence="2 3">
    <name type="scientific">Papilio machaon</name>
    <name type="common">Old World swallowtail butterfly</name>
    <dbReference type="NCBI Taxonomy" id="76193"/>
    <lineage>
        <taxon>Eukaryota</taxon>
        <taxon>Metazoa</taxon>
        <taxon>Ecdysozoa</taxon>
        <taxon>Arthropoda</taxon>
        <taxon>Hexapoda</taxon>
        <taxon>Insecta</taxon>
        <taxon>Pterygota</taxon>
        <taxon>Neoptera</taxon>
        <taxon>Endopterygota</taxon>
        <taxon>Lepidoptera</taxon>
        <taxon>Glossata</taxon>
        <taxon>Ditrysia</taxon>
        <taxon>Papilionoidea</taxon>
        <taxon>Papilionidae</taxon>
        <taxon>Papilioninae</taxon>
        <taxon>Papilio</taxon>
    </lineage>
</organism>
<feature type="region of interest" description="Disordered" evidence="1">
    <location>
        <begin position="1"/>
        <end position="41"/>
    </location>
</feature>
<dbReference type="AlphaFoldDB" id="A0A194R0R9"/>
<dbReference type="InParanoid" id="A0A194R0R9"/>
<protein>
    <submittedName>
        <fullName evidence="2">Uncharacterized protein</fullName>
    </submittedName>
</protein>
<evidence type="ECO:0000256" key="1">
    <source>
        <dbReference type="SAM" id="MobiDB-lite"/>
    </source>
</evidence>